<protein>
    <submittedName>
        <fullName evidence="1">Uncharacterized protein</fullName>
    </submittedName>
</protein>
<keyword evidence="2" id="KW-1185">Reference proteome</keyword>
<dbReference type="EMBL" id="QTSX02003003">
    <property type="protein sequence ID" value="KAJ9072484.1"/>
    <property type="molecule type" value="Genomic_DNA"/>
</dbReference>
<gene>
    <name evidence="1" type="ORF">DSO57_1027112</name>
</gene>
<evidence type="ECO:0000313" key="2">
    <source>
        <dbReference type="Proteomes" id="UP001165960"/>
    </source>
</evidence>
<name>A0ACC2TCU6_9FUNG</name>
<organism evidence="1 2">
    <name type="scientific">Entomophthora muscae</name>
    <dbReference type="NCBI Taxonomy" id="34485"/>
    <lineage>
        <taxon>Eukaryota</taxon>
        <taxon>Fungi</taxon>
        <taxon>Fungi incertae sedis</taxon>
        <taxon>Zoopagomycota</taxon>
        <taxon>Entomophthoromycotina</taxon>
        <taxon>Entomophthoromycetes</taxon>
        <taxon>Entomophthorales</taxon>
        <taxon>Entomophthoraceae</taxon>
        <taxon>Entomophthora</taxon>
    </lineage>
</organism>
<sequence length="359" mass="41283">MKIQTCVVFCVAWVAGRFLPQCAGNVYLRKNLRDMSSVELDLYFGAVKKLNSGVRPTRWDMYANMHQQQYPTIHSTPLFLAWHRMMLYAIERDLRVHEPNVTIPYWDWTVRSQTPRSDPVLSKALFGGNGHPRSRCVTDGAFKGFSVYYWHSGLKKSHCLTRRPNIFQRPFTSFNVIDRNYLDLTPIAKFAEAIEGVPHATVHNNIGGEFSGHASPGDPLFYSHHAFVDKLWFDWQNRHKPNYNDYHTDSFQKLVPWNIPIQEVIDPVSSLCYKYPEDRFMYTKNPRIASLSPQKHSNASQSPSHDKDYFLNGPLPILGAIKVADPLPIGFLTNMGFDITKIREQERKDALLLAQIGPN</sequence>
<accession>A0ACC2TCU6</accession>
<comment type="caution">
    <text evidence="1">The sequence shown here is derived from an EMBL/GenBank/DDBJ whole genome shotgun (WGS) entry which is preliminary data.</text>
</comment>
<reference evidence="1" key="1">
    <citation type="submission" date="2022-04" db="EMBL/GenBank/DDBJ databases">
        <title>Genome of the entomopathogenic fungus Entomophthora muscae.</title>
        <authorList>
            <person name="Elya C."/>
            <person name="Lovett B.R."/>
            <person name="Lee E."/>
            <person name="Macias A.M."/>
            <person name="Hajek A.E."/>
            <person name="De Bivort B.L."/>
            <person name="Kasson M.T."/>
            <person name="De Fine Licht H.H."/>
            <person name="Stajich J.E."/>
        </authorList>
    </citation>
    <scope>NUCLEOTIDE SEQUENCE</scope>
    <source>
        <strain evidence="1">Berkeley</strain>
    </source>
</reference>
<evidence type="ECO:0000313" key="1">
    <source>
        <dbReference type="EMBL" id="KAJ9072484.1"/>
    </source>
</evidence>
<proteinExistence type="predicted"/>
<dbReference type="Proteomes" id="UP001165960">
    <property type="component" value="Unassembled WGS sequence"/>
</dbReference>